<evidence type="ECO:0000313" key="2">
    <source>
        <dbReference type="EMBL" id="RHY80912.1"/>
    </source>
</evidence>
<dbReference type="Gene3D" id="1.10.10.60">
    <property type="entry name" value="Homeodomain-like"/>
    <property type="match status" value="1"/>
</dbReference>
<organism evidence="2 3">
    <name type="scientific">Aphanomyces astaci</name>
    <name type="common">Crayfish plague agent</name>
    <dbReference type="NCBI Taxonomy" id="112090"/>
    <lineage>
        <taxon>Eukaryota</taxon>
        <taxon>Sar</taxon>
        <taxon>Stramenopiles</taxon>
        <taxon>Oomycota</taxon>
        <taxon>Saprolegniomycetes</taxon>
        <taxon>Saprolegniales</taxon>
        <taxon>Verrucalvaceae</taxon>
        <taxon>Aphanomyces</taxon>
    </lineage>
</organism>
<name>A0A3R7AJZ7_APHAT</name>
<evidence type="ECO:0000313" key="3">
    <source>
        <dbReference type="Proteomes" id="UP000286510"/>
    </source>
</evidence>
<reference evidence="2 3" key="1">
    <citation type="submission" date="2018-08" db="EMBL/GenBank/DDBJ databases">
        <title>Aphanomyces genome sequencing and annotation.</title>
        <authorList>
            <person name="Minardi D."/>
            <person name="Oidtmann B."/>
            <person name="Van Der Giezen M."/>
            <person name="Studholme D.J."/>
        </authorList>
    </citation>
    <scope>NUCLEOTIDE SEQUENCE [LARGE SCALE GENOMIC DNA]</scope>
    <source>
        <strain evidence="2 3">FDL457</strain>
    </source>
</reference>
<dbReference type="SUPFAM" id="SSF46689">
    <property type="entry name" value="Homeodomain-like"/>
    <property type="match status" value="1"/>
</dbReference>
<proteinExistence type="predicted"/>
<dbReference type="InterPro" id="IPR025898">
    <property type="entry name" value="Tc3_transposase_DNA-bd_dom"/>
</dbReference>
<dbReference type="Pfam" id="PF11427">
    <property type="entry name" value="HTH_Tnp_Tc3_1"/>
    <property type="match status" value="1"/>
</dbReference>
<accession>A0A3R7AJZ7</accession>
<dbReference type="Proteomes" id="UP000286510">
    <property type="component" value="Unassembled WGS sequence"/>
</dbReference>
<sequence>MGRGLQLDEYQRGQIAVWKADGKSVMFMSKSLGKSWKATSNYLKDPVKYGKRFKGGRPSKLNEYDLRRLFREATKSGMSSTKIVSTLELPISSRSVREKLSSNMIFNYVKRKCHAVPHR</sequence>
<dbReference type="GO" id="GO:0003677">
    <property type="term" value="F:DNA binding"/>
    <property type="evidence" value="ECO:0007669"/>
    <property type="project" value="InterPro"/>
</dbReference>
<evidence type="ECO:0000259" key="1">
    <source>
        <dbReference type="Pfam" id="PF11427"/>
    </source>
</evidence>
<dbReference type="AlphaFoldDB" id="A0A3R7AJZ7"/>
<dbReference type="InterPro" id="IPR009057">
    <property type="entry name" value="Homeodomain-like_sf"/>
</dbReference>
<protein>
    <recommendedName>
        <fullName evidence="1">Tc3 transposase DNA binding domain-containing protein</fullName>
    </recommendedName>
</protein>
<comment type="caution">
    <text evidence="2">The sequence shown here is derived from an EMBL/GenBank/DDBJ whole genome shotgun (WGS) entry which is preliminary data.</text>
</comment>
<feature type="domain" description="Tc3 transposase DNA binding" evidence="1">
    <location>
        <begin position="3"/>
        <end position="50"/>
    </location>
</feature>
<gene>
    <name evidence="2" type="ORF">DYB26_008023</name>
</gene>
<dbReference type="EMBL" id="QUTF01027019">
    <property type="protein sequence ID" value="RHY80912.1"/>
    <property type="molecule type" value="Genomic_DNA"/>
</dbReference>